<dbReference type="InterPro" id="IPR029045">
    <property type="entry name" value="ClpP/crotonase-like_dom_sf"/>
</dbReference>
<keyword evidence="2" id="KW-0456">Lyase</keyword>
<dbReference type="Gene3D" id="1.10.12.10">
    <property type="entry name" value="Lyase 2-enoyl-coa Hydratase, Chain A, domain 2"/>
    <property type="match status" value="1"/>
</dbReference>
<dbReference type="PROSITE" id="PS00166">
    <property type="entry name" value="ENOYL_COA_HYDRATASE"/>
    <property type="match status" value="1"/>
</dbReference>
<dbReference type="PANTHER" id="PTHR11941:SF171">
    <property type="entry name" value="SD19268P"/>
    <property type="match status" value="1"/>
</dbReference>
<dbReference type="InterPro" id="IPR018376">
    <property type="entry name" value="Enoyl-CoA_hyd/isom_CS"/>
</dbReference>
<evidence type="ECO:0000313" key="4">
    <source>
        <dbReference type="EMBL" id="KAL1130424.1"/>
    </source>
</evidence>
<evidence type="ECO:0000256" key="3">
    <source>
        <dbReference type="RuleBase" id="RU003707"/>
    </source>
</evidence>
<evidence type="ECO:0000256" key="1">
    <source>
        <dbReference type="ARBA" id="ARBA00005254"/>
    </source>
</evidence>
<comment type="similarity">
    <text evidence="1 3">Belongs to the enoyl-CoA hydratase/isomerase family.</text>
</comment>
<dbReference type="PANTHER" id="PTHR11941">
    <property type="entry name" value="ENOYL-COA HYDRATASE-RELATED"/>
    <property type="match status" value="1"/>
</dbReference>
<evidence type="ECO:0000313" key="5">
    <source>
        <dbReference type="Proteomes" id="UP001558652"/>
    </source>
</evidence>
<name>A0ABD0Z4W2_9HEMI</name>
<dbReference type="CDD" id="cd06558">
    <property type="entry name" value="crotonase-like"/>
    <property type="match status" value="1"/>
</dbReference>
<dbReference type="AlphaFoldDB" id="A0ABD0Z4W2"/>
<protein>
    <recommendedName>
        <fullName evidence="6">Methylglutaconyl-CoA hydratase</fullName>
    </recommendedName>
</protein>
<dbReference type="EMBL" id="JBFDAA010000007">
    <property type="protein sequence ID" value="KAL1130424.1"/>
    <property type="molecule type" value="Genomic_DNA"/>
</dbReference>
<reference evidence="4 5" key="1">
    <citation type="submission" date="2024-07" db="EMBL/GenBank/DDBJ databases">
        <title>Chromosome-level genome assembly of the water stick insect Ranatra chinensis (Heteroptera: Nepidae).</title>
        <authorList>
            <person name="Liu X."/>
        </authorList>
    </citation>
    <scope>NUCLEOTIDE SEQUENCE [LARGE SCALE GENOMIC DNA]</scope>
    <source>
        <strain evidence="4">Cailab_2021Rc</strain>
        <tissue evidence="4">Muscle</tissue>
    </source>
</reference>
<accession>A0ABD0Z4W2</accession>
<evidence type="ECO:0000256" key="2">
    <source>
        <dbReference type="ARBA" id="ARBA00023239"/>
    </source>
</evidence>
<dbReference type="Pfam" id="PF00378">
    <property type="entry name" value="ECH_1"/>
    <property type="match status" value="1"/>
</dbReference>
<gene>
    <name evidence="4" type="ORF">AAG570_011672</name>
</gene>
<evidence type="ECO:0008006" key="6">
    <source>
        <dbReference type="Google" id="ProtNLM"/>
    </source>
</evidence>
<proteinExistence type="inferred from homology"/>
<dbReference type="FunFam" id="3.90.226.10:FF:000009">
    <property type="entry name" value="Carnitinyl-CoA dehydratase"/>
    <property type="match status" value="1"/>
</dbReference>
<dbReference type="FunFam" id="1.10.12.10:FF:000001">
    <property type="entry name" value="Probable enoyl-CoA hydratase, mitochondrial"/>
    <property type="match status" value="1"/>
</dbReference>
<dbReference type="InterPro" id="IPR014748">
    <property type="entry name" value="Enoyl-CoA_hydra_C"/>
</dbReference>
<organism evidence="4 5">
    <name type="scientific">Ranatra chinensis</name>
    <dbReference type="NCBI Taxonomy" id="642074"/>
    <lineage>
        <taxon>Eukaryota</taxon>
        <taxon>Metazoa</taxon>
        <taxon>Ecdysozoa</taxon>
        <taxon>Arthropoda</taxon>
        <taxon>Hexapoda</taxon>
        <taxon>Insecta</taxon>
        <taxon>Pterygota</taxon>
        <taxon>Neoptera</taxon>
        <taxon>Paraneoptera</taxon>
        <taxon>Hemiptera</taxon>
        <taxon>Heteroptera</taxon>
        <taxon>Panheteroptera</taxon>
        <taxon>Nepomorpha</taxon>
        <taxon>Nepidae</taxon>
        <taxon>Ranatrinae</taxon>
        <taxon>Ranatra</taxon>
    </lineage>
</organism>
<dbReference type="Gene3D" id="3.90.226.10">
    <property type="entry name" value="2-enoyl-CoA Hydratase, Chain A, domain 1"/>
    <property type="match status" value="1"/>
</dbReference>
<comment type="caution">
    <text evidence="4">The sequence shown here is derived from an EMBL/GenBank/DDBJ whole genome shotgun (WGS) entry which is preliminary data.</text>
</comment>
<dbReference type="InterPro" id="IPR001753">
    <property type="entry name" value="Enoyl-CoA_hydra/iso"/>
</dbReference>
<keyword evidence="5" id="KW-1185">Reference proteome</keyword>
<dbReference type="GO" id="GO:0004300">
    <property type="term" value="F:enoyl-CoA hydratase activity"/>
    <property type="evidence" value="ECO:0007669"/>
    <property type="project" value="UniProtKB-ARBA"/>
</dbReference>
<dbReference type="SUPFAM" id="SSF52096">
    <property type="entry name" value="ClpP/crotonase"/>
    <property type="match status" value="1"/>
</dbReference>
<dbReference type="Proteomes" id="UP001558652">
    <property type="component" value="Unassembled WGS sequence"/>
</dbReference>
<sequence length="303" mass="32428">MRLGLKLVSRNLSATCCRCTVRSASVASATASNDIISKSASDDVLKVVPLSGRDQGIVLLGFNRPKAKNSFNRSLVTKLEEALDAIRYDQSVRVVILKSEVEGVFCAGADLKERLTLTQIEVGAFVSRLRRLMCTIEELPVPVLAALDGAALGGGLEMALATDIRVASNSARLGLVETKLAILPGAGGTQRLPRLIGPARAKELIFTGRVLSGDEAKEFGLVNHCVREGSAYDKTLEIAREIVPNGPVGVRMAKSAIDRGSRVDLNSGLAIEELCYAQVLPTKDRIEGLKAFGEKRKPVYIGE</sequence>